<evidence type="ECO:0000256" key="1">
    <source>
        <dbReference type="SAM" id="MobiDB-lite"/>
    </source>
</evidence>
<gene>
    <name evidence="3" type="ORF">DARMORV10_C07P52400.1</name>
</gene>
<name>A0A816N156_BRANA</name>
<keyword evidence="2" id="KW-1133">Transmembrane helix</keyword>
<evidence type="ECO:0000313" key="3">
    <source>
        <dbReference type="EMBL" id="CAF2027041.1"/>
    </source>
</evidence>
<reference evidence="3" key="1">
    <citation type="submission" date="2021-01" db="EMBL/GenBank/DDBJ databases">
        <authorList>
            <consortium name="Genoscope - CEA"/>
            <person name="William W."/>
        </authorList>
    </citation>
    <scope>NUCLEOTIDE SEQUENCE</scope>
</reference>
<dbReference type="AlphaFoldDB" id="A0A816N156"/>
<protein>
    <submittedName>
        <fullName evidence="3">(rape) hypothetical protein</fullName>
    </submittedName>
</protein>
<feature type="region of interest" description="Disordered" evidence="1">
    <location>
        <begin position="49"/>
        <end position="69"/>
    </location>
</feature>
<sequence>MDDDGELSLEETLMLMYAAVGGIFLWLIFLSLIVFFHVRQWLSLDKPSYTNLRTDEGTSDHDVDQGPGI</sequence>
<proteinExistence type="predicted"/>
<evidence type="ECO:0000256" key="2">
    <source>
        <dbReference type="SAM" id="Phobius"/>
    </source>
</evidence>
<accession>A0A816N156</accession>
<feature type="transmembrane region" description="Helical" evidence="2">
    <location>
        <begin position="15"/>
        <end position="38"/>
    </location>
</feature>
<keyword evidence="2" id="KW-0812">Transmembrane</keyword>
<keyword evidence="2" id="KW-0472">Membrane</keyword>
<dbReference type="Proteomes" id="UP001295469">
    <property type="component" value="Chromosome C07"/>
</dbReference>
<organism evidence="3">
    <name type="scientific">Brassica napus</name>
    <name type="common">Rape</name>
    <dbReference type="NCBI Taxonomy" id="3708"/>
    <lineage>
        <taxon>Eukaryota</taxon>
        <taxon>Viridiplantae</taxon>
        <taxon>Streptophyta</taxon>
        <taxon>Embryophyta</taxon>
        <taxon>Tracheophyta</taxon>
        <taxon>Spermatophyta</taxon>
        <taxon>Magnoliopsida</taxon>
        <taxon>eudicotyledons</taxon>
        <taxon>Gunneridae</taxon>
        <taxon>Pentapetalae</taxon>
        <taxon>rosids</taxon>
        <taxon>malvids</taxon>
        <taxon>Brassicales</taxon>
        <taxon>Brassicaceae</taxon>
        <taxon>Brassiceae</taxon>
        <taxon>Brassica</taxon>
    </lineage>
</organism>
<feature type="compositionally biased region" description="Basic and acidic residues" evidence="1">
    <location>
        <begin position="53"/>
        <end position="69"/>
    </location>
</feature>
<dbReference type="EMBL" id="HG994371">
    <property type="protein sequence ID" value="CAF2027041.1"/>
    <property type="molecule type" value="Genomic_DNA"/>
</dbReference>